<gene>
    <name evidence="2" type="ORF">H0H81_010736</name>
</gene>
<evidence type="ECO:0000256" key="1">
    <source>
        <dbReference type="SAM" id="Phobius"/>
    </source>
</evidence>
<reference evidence="2" key="2">
    <citation type="submission" date="2021-10" db="EMBL/GenBank/DDBJ databases">
        <title>Phylogenomics reveals ancestral predisposition of the termite-cultivated fungus Termitomyces towards a domesticated lifestyle.</title>
        <authorList>
            <person name="Auxier B."/>
            <person name="Grum-Grzhimaylo A."/>
            <person name="Cardenas M.E."/>
            <person name="Lodge J.D."/>
            <person name="Laessoe T."/>
            <person name="Pedersen O."/>
            <person name="Smith M.E."/>
            <person name="Kuyper T.W."/>
            <person name="Franco-Molano E.A."/>
            <person name="Baroni T.J."/>
            <person name="Aanen D.K."/>
        </authorList>
    </citation>
    <scope>NUCLEOTIDE SEQUENCE</scope>
    <source>
        <strain evidence="2">D49</strain>
    </source>
</reference>
<dbReference type="AlphaFoldDB" id="A0A9P7GIY5"/>
<sequence length="445" mass="48925">MIPAQPIYLDEKSESHTLLPTHAGNPEAAPERPQCKGRRKLRFLAAILFAWVGLRVFGDCLQFLFGMYHRTDGMEPTNSMGWPVPPDVTVEECAEWQGDFTPGGSRVAFHEPYTSSARFQLPISSDKLFLLARGMASGAVKVLDGGDGEDVKLGVVAHYRFKEALESFQVCTVTRGERENGFGIFGPEWSRRNIVRFEVSVYLPKAIQGSVLDVKNFETDLPLFSHFISDLEHSVHFDAIHLQSSNLPIIVKSLNADKATIETRNSPIDGNFNVTSSLKLLTANAHVNVNVNLYNDEEKEITHLQIGTSNSDIKGTLTLQSAQRTRGKFQVTATTSNAPIDLHFSDAPVDSTLLLDAHTSNAPANVKLHETFEGAFTASSSLKRPTVFWQGHTADPAGKGRERKVSIDVRGTTVSGSVRWEGENNKEVLGDVRVGTSLAPLTLRL</sequence>
<keyword evidence="1" id="KW-0472">Membrane</keyword>
<dbReference type="Proteomes" id="UP000717328">
    <property type="component" value="Unassembled WGS sequence"/>
</dbReference>
<protein>
    <submittedName>
        <fullName evidence="2">Uncharacterized protein</fullName>
    </submittedName>
</protein>
<evidence type="ECO:0000313" key="3">
    <source>
        <dbReference type="Proteomes" id="UP000717328"/>
    </source>
</evidence>
<name>A0A9P7GIY5_9AGAR</name>
<reference evidence="2" key="1">
    <citation type="submission" date="2021-02" db="EMBL/GenBank/DDBJ databases">
        <authorList>
            <person name="Nieuwenhuis M."/>
            <person name="Van De Peppel L.J.J."/>
        </authorList>
    </citation>
    <scope>NUCLEOTIDE SEQUENCE</scope>
    <source>
        <strain evidence="2">D49</strain>
    </source>
</reference>
<keyword evidence="1" id="KW-0812">Transmembrane</keyword>
<keyword evidence="3" id="KW-1185">Reference proteome</keyword>
<comment type="caution">
    <text evidence="2">The sequence shown here is derived from an EMBL/GenBank/DDBJ whole genome shotgun (WGS) entry which is preliminary data.</text>
</comment>
<accession>A0A9P7GIY5</accession>
<feature type="transmembrane region" description="Helical" evidence="1">
    <location>
        <begin position="41"/>
        <end position="58"/>
    </location>
</feature>
<organism evidence="2 3">
    <name type="scientific">Sphagnurus paluster</name>
    <dbReference type="NCBI Taxonomy" id="117069"/>
    <lineage>
        <taxon>Eukaryota</taxon>
        <taxon>Fungi</taxon>
        <taxon>Dikarya</taxon>
        <taxon>Basidiomycota</taxon>
        <taxon>Agaricomycotina</taxon>
        <taxon>Agaricomycetes</taxon>
        <taxon>Agaricomycetidae</taxon>
        <taxon>Agaricales</taxon>
        <taxon>Tricholomatineae</taxon>
        <taxon>Lyophyllaceae</taxon>
        <taxon>Sphagnurus</taxon>
    </lineage>
</organism>
<evidence type="ECO:0000313" key="2">
    <source>
        <dbReference type="EMBL" id="KAG5650856.1"/>
    </source>
</evidence>
<dbReference type="OrthoDB" id="5570013at2759"/>
<dbReference type="EMBL" id="JABCKI010000347">
    <property type="protein sequence ID" value="KAG5650856.1"/>
    <property type="molecule type" value="Genomic_DNA"/>
</dbReference>
<proteinExistence type="predicted"/>
<keyword evidence="1" id="KW-1133">Transmembrane helix</keyword>